<keyword evidence="1" id="KW-0732">Signal</keyword>
<dbReference type="AlphaFoldDB" id="A0A972VU48"/>
<dbReference type="GO" id="GO:0009055">
    <property type="term" value="F:electron transfer activity"/>
    <property type="evidence" value="ECO:0007669"/>
    <property type="project" value="TreeGrafter"/>
</dbReference>
<dbReference type="Proteomes" id="UP000754644">
    <property type="component" value="Unassembled WGS sequence"/>
</dbReference>
<dbReference type="PANTHER" id="PTHR34386:SF1">
    <property type="entry name" value="GLUTAREDOXIN-LIKE PROTEIN NRDH"/>
    <property type="match status" value="1"/>
</dbReference>
<feature type="signal peptide" evidence="1">
    <location>
        <begin position="1"/>
        <end position="17"/>
    </location>
</feature>
<dbReference type="GO" id="GO:0045454">
    <property type="term" value="P:cell redox homeostasis"/>
    <property type="evidence" value="ECO:0007669"/>
    <property type="project" value="TreeGrafter"/>
</dbReference>
<sequence>MLCVLMLGLSFALCARAESVTSVSHAPWDQLLHAHVVDTPDGRSTSVDYAGMLAERVKLSAYLQSLALVKKDTFASLSQPAQLAFLINAYNAWTVELVLTAYPDLTSIKDLGSFFRSPWSRSFIPLLEETLSLDNIEHDLIRGDNGYQEPRIHFAVNCASIGCPALRAEAYDETRLESQLEDQTRRFLQDPSRNRPGADGLEVSSIFKWYREDFQQGWLGYSRLEDFFIHYSDAVGLTAVQVQALRSGRLKIRFVGYDWALNQSVKESVSESVSESINP</sequence>
<protein>
    <submittedName>
        <fullName evidence="3">DUF547 domain-containing protein</fullName>
    </submittedName>
</protein>
<accession>A0A972VU48</accession>
<evidence type="ECO:0000256" key="1">
    <source>
        <dbReference type="SAM" id="SignalP"/>
    </source>
</evidence>
<dbReference type="EMBL" id="JABMOJ010000107">
    <property type="protein sequence ID" value="NQV64295.1"/>
    <property type="molecule type" value="Genomic_DNA"/>
</dbReference>
<proteinExistence type="predicted"/>
<feature type="domain" description="DUF547" evidence="2">
    <location>
        <begin position="75"/>
        <end position="188"/>
    </location>
</feature>
<evidence type="ECO:0000259" key="2">
    <source>
        <dbReference type="Pfam" id="PF04784"/>
    </source>
</evidence>
<evidence type="ECO:0000313" key="3">
    <source>
        <dbReference type="EMBL" id="NQV64295.1"/>
    </source>
</evidence>
<comment type="caution">
    <text evidence="3">The sequence shown here is derived from an EMBL/GenBank/DDBJ whole genome shotgun (WGS) entry which is preliminary data.</text>
</comment>
<dbReference type="InterPro" id="IPR006869">
    <property type="entry name" value="DUF547"/>
</dbReference>
<dbReference type="PANTHER" id="PTHR34386">
    <property type="entry name" value="GLUTAREDOXIN"/>
    <property type="match status" value="1"/>
</dbReference>
<feature type="chain" id="PRO_5037216971" evidence="1">
    <location>
        <begin position="18"/>
        <end position="279"/>
    </location>
</feature>
<organism evidence="3 4">
    <name type="scientific">SAR86 cluster bacterium</name>
    <dbReference type="NCBI Taxonomy" id="2030880"/>
    <lineage>
        <taxon>Bacteria</taxon>
        <taxon>Pseudomonadati</taxon>
        <taxon>Pseudomonadota</taxon>
        <taxon>Gammaproteobacteria</taxon>
        <taxon>SAR86 cluster</taxon>
    </lineage>
</organism>
<dbReference type="Pfam" id="PF04784">
    <property type="entry name" value="DUF547"/>
    <property type="match status" value="1"/>
</dbReference>
<evidence type="ECO:0000313" key="4">
    <source>
        <dbReference type="Proteomes" id="UP000754644"/>
    </source>
</evidence>
<gene>
    <name evidence="3" type="ORF">HQ497_02920</name>
</gene>
<reference evidence="3" key="1">
    <citation type="submission" date="2020-05" db="EMBL/GenBank/DDBJ databases">
        <title>Sulfur intermediates as new biogeochemical hubs in an aquatic model microbial ecosystem.</title>
        <authorList>
            <person name="Vigneron A."/>
        </authorList>
    </citation>
    <scope>NUCLEOTIDE SEQUENCE</scope>
    <source>
        <strain evidence="3">Bin.250</strain>
    </source>
</reference>
<dbReference type="InterPro" id="IPR051548">
    <property type="entry name" value="Grx-like_ET"/>
</dbReference>
<name>A0A972VU48_9GAMM</name>